<keyword evidence="1" id="KW-0472">Membrane</keyword>
<evidence type="ECO:0000256" key="1">
    <source>
        <dbReference type="SAM" id="Phobius"/>
    </source>
</evidence>
<protein>
    <submittedName>
        <fullName evidence="2">Uncharacterized protein</fullName>
    </submittedName>
</protein>
<reference evidence="2" key="1">
    <citation type="submission" date="2021-02" db="EMBL/GenBank/DDBJ databases">
        <authorList>
            <person name="Franco D."/>
        </authorList>
    </citation>
    <scope>NUCLEOTIDE SEQUENCE</scope>
    <source>
        <strain evidence="2">DICMUL</strain>
    </source>
</reference>
<dbReference type="InterPro" id="IPR036164">
    <property type="entry name" value="bL21-like_sf"/>
</dbReference>
<organism evidence="2 3">
    <name type="scientific">Candidatus Vidania fulgoroideorum</name>
    <dbReference type="NCBI Taxonomy" id="881286"/>
    <lineage>
        <taxon>Bacteria</taxon>
        <taxon>Pseudomonadati</taxon>
        <taxon>Pseudomonadota</taxon>
        <taxon>Betaproteobacteria</taxon>
        <taxon>Candidatus Vidania</taxon>
    </lineage>
</organism>
<accession>A0A974X730</accession>
<dbReference type="SUPFAM" id="SSF141091">
    <property type="entry name" value="L21p-like"/>
    <property type="match status" value="1"/>
</dbReference>
<feature type="transmembrane region" description="Helical" evidence="1">
    <location>
        <begin position="31"/>
        <end position="49"/>
    </location>
</feature>
<evidence type="ECO:0000313" key="2">
    <source>
        <dbReference type="EMBL" id="QSW37810.1"/>
    </source>
</evidence>
<keyword evidence="1" id="KW-0812">Transmembrane</keyword>
<keyword evidence="1" id="KW-1133">Transmembrane helix</keyword>
<feature type="transmembrane region" description="Helical" evidence="1">
    <location>
        <begin position="55"/>
        <end position="72"/>
    </location>
</feature>
<proteinExistence type="predicted"/>
<sequence>MFVVFVYNGVQYYLDGVTTFKFRGNFPCGNILITTVLLVVFNGVCYFGMPYITNFSVVVFSSLFATTKYRSLIFKRRHRFRRVVGFKKSIFTLKLQGVYFNG</sequence>
<dbReference type="EMBL" id="CP071410">
    <property type="protein sequence ID" value="QSW37810.1"/>
    <property type="molecule type" value="Genomic_DNA"/>
</dbReference>
<gene>
    <name evidence="2" type="ORF">JSR02_00660</name>
</gene>
<name>A0A974X730_9PROT</name>
<dbReference type="AlphaFoldDB" id="A0A974X730"/>
<reference evidence="2" key="2">
    <citation type="submission" date="2021-03" db="EMBL/GenBank/DDBJ databases">
        <title>Alternative transmission patterns in independently acquired nutritional co-symbionts of Dictyopharidae planthoppers.</title>
        <authorList>
            <person name="Michalik A."/>
            <person name="Lukasik P."/>
        </authorList>
    </citation>
    <scope>NUCLEOTIDE SEQUENCE</scope>
    <source>
        <strain evidence="2">DICMUL</strain>
    </source>
</reference>
<dbReference type="Proteomes" id="UP000663602">
    <property type="component" value="Chromosome"/>
</dbReference>
<evidence type="ECO:0000313" key="3">
    <source>
        <dbReference type="Proteomes" id="UP000663602"/>
    </source>
</evidence>